<dbReference type="OrthoDB" id="6083617at2759"/>
<evidence type="ECO:0000256" key="3">
    <source>
        <dbReference type="ARBA" id="ARBA00022692"/>
    </source>
</evidence>
<dbReference type="InterPro" id="IPR007593">
    <property type="entry name" value="CD225/Dispanin_fam"/>
</dbReference>
<evidence type="ECO:0000256" key="7">
    <source>
        <dbReference type="SAM" id="Phobius"/>
    </source>
</evidence>
<feature type="transmembrane region" description="Helical" evidence="7">
    <location>
        <begin position="55"/>
        <end position="77"/>
    </location>
</feature>
<keyword evidence="10" id="KW-1185">Reference proteome</keyword>
<evidence type="ECO:0000313" key="8">
    <source>
        <dbReference type="EMBL" id="CAF0979919.1"/>
    </source>
</evidence>
<dbReference type="GO" id="GO:0016020">
    <property type="term" value="C:membrane"/>
    <property type="evidence" value="ECO:0007669"/>
    <property type="project" value="UniProtKB-SubCell"/>
</dbReference>
<dbReference type="Proteomes" id="UP000681722">
    <property type="component" value="Unassembled WGS sequence"/>
</dbReference>
<proteinExistence type="inferred from homology"/>
<dbReference type="EMBL" id="CAJOBC010002809">
    <property type="protein sequence ID" value="CAF3752529.1"/>
    <property type="molecule type" value="Genomic_DNA"/>
</dbReference>
<dbReference type="Proteomes" id="UP000663829">
    <property type="component" value="Unassembled WGS sequence"/>
</dbReference>
<evidence type="ECO:0000256" key="4">
    <source>
        <dbReference type="ARBA" id="ARBA00022989"/>
    </source>
</evidence>
<comment type="caution">
    <text evidence="8">The sequence shown here is derived from an EMBL/GenBank/DDBJ whole genome shotgun (WGS) entry which is preliminary data.</text>
</comment>
<comment type="subcellular location">
    <subcellularLocation>
        <location evidence="1">Membrane</location>
    </subcellularLocation>
</comment>
<dbReference type="EMBL" id="CAJNOQ010002809">
    <property type="protein sequence ID" value="CAF0979919.1"/>
    <property type="molecule type" value="Genomic_DNA"/>
</dbReference>
<protein>
    <submittedName>
        <fullName evidence="8">Uncharacterized protein</fullName>
    </submittedName>
</protein>
<name>A0A814F9E8_9BILA</name>
<sequence length="104" mass="11264">MDNKGMQYHPQPPQPPPYGVGYSQAHSAIYVQPTMYSVPVQMVVMPPHTAHIPDFMCWSIANIFFGGIILGLISLALSSTTRSYKRSGDAGSAKGWAIATGPNR</sequence>
<keyword evidence="5 7" id="KW-0472">Membrane</keyword>
<evidence type="ECO:0000256" key="2">
    <source>
        <dbReference type="ARBA" id="ARBA00006843"/>
    </source>
</evidence>
<gene>
    <name evidence="8" type="ORF">GPM918_LOCUS12692</name>
    <name evidence="9" type="ORF">SRO942_LOCUS12692</name>
</gene>
<reference evidence="8" key="1">
    <citation type="submission" date="2021-02" db="EMBL/GenBank/DDBJ databases">
        <authorList>
            <person name="Nowell W R."/>
        </authorList>
    </citation>
    <scope>NUCLEOTIDE SEQUENCE</scope>
</reference>
<organism evidence="8 10">
    <name type="scientific">Didymodactylos carnosus</name>
    <dbReference type="NCBI Taxonomy" id="1234261"/>
    <lineage>
        <taxon>Eukaryota</taxon>
        <taxon>Metazoa</taxon>
        <taxon>Spiralia</taxon>
        <taxon>Gnathifera</taxon>
        <taxon>Rotifera</taxon>
        <taxon>Eurotatoria</taxon>
        <taxon>Bdelloidea</taxon>
        <taxon>Philodinida</taxon>
        <taxon>Philodinidae</taxon>
        <taxon>Didymodactylos</taxon>
    </lineage>
</organism>
<accession>A0A814F9E8</accession>
<dbReference type="Pfam" id="PF04505">
    <property type="entry name" value="CD225"/>
    <property type="match status" value="1"/>
</dbReference>
<dbReference type="AlphaFoldDB" id="A0A814F9E8"/>
<evidence type="ECO:0000256" key="5">
    <source>
        <dbReference type="ARBA" id="ARBA00023136"/>
    </source>
</evidence>
<evidence type="ECO:0000256" key="1">
    <source>
        <dbReference type="ARBA" id="ARBA00004370"/>
    </source>
</evidence>
<feature type="region of interest" description="Disordered" evidence="6">
    <location>
        <begin position="83"/>
        <end position="104"/>
    </location>
</feature>
<evidence type="ECO:0000313" key="9">
    <source>
        <dbReference type="EMBL" id="CAF3752529.1"/>
    </source>
</evidence>
<evidence type="ECO:0000256" key="6">
    <source>
        <dbReference type="SAM" id="MobiDB-lite"/>
    </source>
</evidence>
<keyword evidence="3 7" id="KW-0812">Transmembrane</keyword>
<comment type="similarity">
    <text evidence="2">Belongs to the CD225/Dispanin family.</text>
</comment>
<evidence type="ECO:0000313" key="10">
    <source>
        <dbReference type="Proteomes" id="UP000663829"/>
    </source>
</evidence>
<keyword evidence="4 7" id="KW-1133">Transmembrane helix</keyword>